<dbReference type="AlphaFoldDB" id="D7FIT8"/>
<keyword evidence="1" id="KW-0479">Metal-binding</keyword>
<dbReference type="InterPro" id="IPR001841">
    <property type="entry name" value="Znf_RING"/>
</dbReference>
<dbReference type="InterPro" id="IPR053238">
    <property type="entry name" value="RING-H2_zinc_finger"/>
</dbReference>
<gene>
    <name evidence="7" type="ORF">Esi_0123_0077</name>
</gene>
<protein>
    <recommendedName>
        <fullName evidence="6">RING-type domain-containing protein</fullName>
    </recommendedName>
</protein>
<evidence type="ECO:0000313" key="8">
    <source>
        <dbReference type="Proteomes" id="UP000002630"/>
    </source>
</evidence>
<keyword evidence="3" id="KW-0862">Zinc</keyword>
<feature type="region of interest" description="Disordered" evidence="5">
    <location>
        <begin position="23"/>
        <end position="234"/>
    </location>
</feature>
<feature type="domain" description="RING-type" evidence="6">
    <location>
        <begin position="332"/>
        <end position="373"/>
    </location>
</feature>
<dbReference type="CDD" id="cd16454">
    <property type="entry name" value="RING-H2_PA-TM-RING"/>
    <property type="match status" value="1"/>
</dbReference>
<evidence type="ECO:0000256" key="4">
    <source>
        <dbReference type="PROSITE-ProRule" id="PRU00175"/>
    </source>
</evidence>
<dbReference type="STRING" id="2880.D7FIT8"/>
<dbReference type="PANTHER" id="PTHR14155">
    <property type="entry name" value="RING FINGER DOMAIN-CONTAINING"/>
    <property type="match status" value="1"/>
</dbReference>
<dbReference type="Proteomes" id="UP000002630">
    <property type="component" value="Linkage Group LG08"/>
</dbReference>
<dbReference type="GO" id="GO:0008270">
    <property type="term" value="F:zinc ion binding"/>
    <property type="evidence" value="ECO:0007669"/>
    <property type="project" value="UniProtKB-KW"/>
</dbReference>
<dbReference type="InParanoid" id="D7FIT8"/>
<dbReference type="EMBL" id="FN649733">
    <property type="protein sequence ID" value="CBJ28905.1"/>
    <property type="molecule type" value="Genomic_DNA"/>
</dbReference>
<feature type="compositionally biased region" description="Basic and acidic residues" evidence="5">
    <location>
        <begin position="197"/>
        <end position="214"/>
    </location>
</feature>
<dbReference type="OrthoDB" id="200848at2759"/>
<evidence type="ECO:0000256" key="2">
    <source>
        <dbReference type="ARBA" id="ARBA00022771"/>
    </source>
</evidence>
<accession>D7FIT8</accession>
<name>D7FIT8_ECTSI</name>
<feature type="compositionally biased region" description="Basic and acidic residues" evidence="5">
    <location>
        <begin position="145"/>
        <end position="174"/>
    </location>
</feature>
<dbReference type="EMBL" id="FN647892">
    <property type="protein sequence ID" value="CBJ28905.1"/>
    <property type="molecule type" value="Genomic_DNA"/>
</dbReference>
<evidence type="ECO:0000256" key="5">
    <source>
        <dbReference type="SAM" id="MobiDB-lite"/>
    </source>
</evidence>
<reference evidence="7 8" key="1">
    <citation type="journal article" date="2010" name="Nature">
        <title>The Ectocarpus genome and the independent evolution of multicellularity in brown algae.</title>
        <authorList>
            <person name="Cock J.M."/>
            <person name="Sterck L."/>
            <person name="Rouze P."/>
            <person name="Scornet D."/>
            <person name="Allen A.E."/>
            <person name="Amoutzias G."/>
            <person name="Anthouard V."/>
            <person name="Artiguenave F."/>
            <person name="Aury J.M."/>
            <person name="Badger J.H."/>
            <person name="Beszteri B."/>
            <person name="Billiau K."/>
            <person name="Bonnet E."/>
            <person name="Bothwell J.H."/>
            <person name="Bowler C."/>
            <person name="Boyen C."/>
            <person name="Brownlee C."/>
            <person name="Carrano C.J."/>
            <person name="Charrier B."/>
            <person name="Cho G.Y."/>
            <person name="Coelho S.M."/>
            <person name="Collen J."/>
            <person name="Corre E."/>
            <person name="Da Silva C."/>
            <person name="Delage L."/>
            <person name="Delaroque N."/>
            <person name="Dittami S.M."/>
            <person name="Doulbeau S."/>
            <person name="Elias M."/>
            <person name="Farnham G."/>
            <person name="Gachon C.M."/>
            <person name="Gschloessl B."/>
            <person name="Heesch S."/>
            <person name="Jabbari K."/>
            <person name="Jubin C."/>
            <person name="Kawai H."/>
            <person name="Kimura K."/>
            <person name="Kloareg B."/>
            <person name="Kupper F.C."/>
            <person name="Lang D."/>
            <person name="Le Bail A."/>
            <person name="Leblanc C."/>
            <person name="Lerouge P."/>
            <person name="Lohr M."/>
            <person name="Lopez P.J."/>
            <person name="Martens C."/>
            <person name="Maumus F."/>
            <person name="Michel G."/>
            <person name="Miranda-Saavedra D."/>
            <person name="Morales J."/>
            <person name="Moreau H."/>
            <person name="Motomura T."/>
            <person name="Nagasato C."/>
            <person name="Napoli C.A."/>
            <person name="Nelson D.R."/>
            <person name="Nyvall-Collen P."/>
            <person name="Peters A.F."/>
            <person name="Pommier C."/>
            <person name="Potin P."/>
            <person name="Poulain J."/>
            <person name="Quesneville H."/>
            <person name="Read B."/>
            <person name="Rensing S.A."/>
            <person name="Ritter A."/>
            <person name="Rousvoal S."/>
            <person name="Samanta M."/>
            <person name="Samson G."/>
            <person name="Schroeder D.C."/>
            <person name="Segurens B."/>
            <person name="Strittmatter M."/>
            <person name="Tonon T."/>
            <person name="Tregear J.W."/>
            <person name="Valentin K."/>
            <person name="von Dassow P."/>
            <person name="Yamagishi T."/>
            <person name="Van de Peer Y."/>
            <person name="Wincker P."/>
        </authorList>
    </citation>
    <scope>NUCLEOTIDE SEQUENCE [LARGE SCALE GENOMIC DNA]</scope>
    <source>
        <strain evidence="8">Ec32 / CCAP1310/4</strain>
    </source>
</reference>
<dbReference type="PANTHER" id="PTHR14155:SF627">
    <property type="entry name" value="OS06G0192800 PROTEIN"/>
    <property type="match status" value="1"/>
</dbReference>
<feature type="compositionally biased region" description="Basic and acidic residues" evidence="5">
    <location>
        <begin position="44"/>
        <end position="53"/>
    </location>
</feature>
<keyword evidence="2 4" id="KW-0863">Zinc-finger</keyword>
<sequence length="389" mass="41340">MGIFNYARQLELGAKGAKEIESPNGRLYLRRDSDGSQPYGEEEKDFRVGELHPDSALSSSHASPTHLCDGSSAVPGRREREVAFPRGRRQKEKKNDACYDPVANSRTETAVPPTDGVTACASGHERPERAGGERGTCGGDSNPIETERNELQMLPRRDGGWTEEKKEQDGEGHAICDGGGAADRQGTREQLASAAEGKARDGEDVVRSRDENGALHELGANNGDTTGQGPNEVRNASTSDIAAGAPAPADAAPAVTVVEAEQPDAGGVETNSVVASGSEAAVVAMAVRPPGVPCRPGSLRLLSDKRLSEARNRRGGMFPACRPPRGGSSVACPVCLEAFQAQDVVTLVTCGHAFHRSCIERWLERSARCPCCRWSLAWTNRGCCPRMGI</sequence>
<evidence type="ECO:0000256" key="1">
    <source>
        <dbReference type="ARBA" id="ARBA00022723"/>
    </source>
</evidence>
<evidence type="ECO:0000259" key="6">
    <source>
        <dbReference type="PROSITE" id="PS50089"/>
    </source>
</evidence>
<dbReference type="SUPFAM" id="SSF57850">
    <property type="entry name" value="RING/U-box"/>
    <property type="match status" value="1"/>
</dbReference>
<dbReference type="Gene3D" id="3.30.40.10">
    <property type="entry name" value="Zinc/RING finger domain, C3HC4 (zinc finger)"/>
    <property type="match status" value="1"/>
</dbReference>
<dbReference type="PROSITE" id="PS50089">
    <property type="entry name" value="ZF_RING_2"/>
    <property type="match status" value="1"/>
</dbReference>
<proteinExistence type="predicted"/>
<keyword evidence="8" id="KW-1185">Reference proteome</keyword>
<dbReference type="Pfam" id="PF13639">
    <property type="entry name" value="zf-RING_2"/>
    <property type="match status" value="1"/>
</dbReference>
<dbReference type="SMART" id="SM00184">
    <property type="entry name" value="RING"/>
    <property type="match status" value="1"/>
</dbReference>
<evidence type="ECO:0000256" key="3">
    <source>
        <dbReference type="ARBA" id="ARBA00022833"/>
    </source>
</evidence>
<dbReference type="eggNOG" id="KOG0800">
    <property type="taxonomic scope" value="Eukaryota"/>
</dbReference>
<feature type="compositionally biased region" description="Basic and acidic residues" evidence="5">
    <location>
        <begin position="123"/>
        <end position="132"/>
    </location>
</feature>
<evidence type="ECO:0000313" key="7">
    <source>
        <dbReference type="EMBL" id="CBJ28905.1"/>
    </source>
</evidence>
<organism evidence="7 8">
    <name type="scientific">Ectocarpus siliculosus</name>
    <name type="common">Brown alga</name>
    <name type="synonym">Conferva siliculosa</name>
    <dbReference type="NCBI Taxonomy" id="2880"/>
    <lineage>
        <taxon>Eukaryota</taxon>
        <taxon>Sar</taxon>
        <taxon>Stramenopiles</taxon>
        <taxon>Ochrophyta</taxon>
        <taxon>PX clade</taxon>
        <taxon>Phaeophyceae</taxon>
        <taxon>Ectocarpales</taxon>
        <taxon>Ectocarpaceae</taxon>
        <taxon>Ectocarpus</taxon>
    </lineage>
</organism>
<dbReference type="InterPro" id="IPR013083">
    <property type="entry name" value="Znf_RING/FYVE/PHD"/>
</dbReference>
<feature type="compositionally biased region" description="Polar residues" evidence="5">
    <location>
        <begin position="222"/>
        <end position="234"/>
    </location>
</feature>